<gene>
    <name evidence="1" type="ORF">RCOM_0205900</name>
</gene>
<reference evidence="2" key="1">
    <citation type="journal article" date="2010" name="Nat. Biotechnol.">
        <title>Draft genome sequence of the oilseed species Ricinus communis.</title>
        <authorList>
            <person name="Chan A.P."/>
            <person name="Crabtree J."/>
            <person name="Zhao Q."/>
            <person name="Lorenzi H."/>
            <person name="Orvis J."/>
            <person name="Puiu D."/>
            <person name="Melake-Berhan A."/>
            <person name="Jones K.M."/>
            <person name="Redman J."/>
            <person name="Chen G."/>
            <person name="Cahoon E.B."/>
            <person name="Gedil M."/>
            <person name="Stanke M."/>
            <person name="Haas B.J."/>
            <person name="Wortman J.R."/>
            <person name="Fraser-Liggett C.M."/>
            <person name="Ravel J."/>
            <person name="Rabinowicz P.D."/>
        </authorList>
    </citation>
    <scope>NUCLEOTIDE SEQUENCE [LARGE SCALE GENOMIC DNA]</scope>
    <source>
        <strain evidence="2">cv. Hale</strain>
    </source>
</reference>
<proteinExistence type="predicted"/>
<keyword evidence="2" id="KW-1185">Reference proteome</keyword>
<evidence type="ECO:0000313" key="1">
    <source>
        <dbReference type="EMBL" id="EEF34420.1"/>
    </source>
</evidence>
<name>B9SPT9_RICCO</name>
<evidence type="ECO:0000313" key="2">
    <source>
        <dbReference type="Proteomes" id="UP000008311"/>
    </source>
</evidence>
<dbReference type="Proteomes" id="UP000008311">
    <property type="component" value="Unassembled WGS sequence"/>
</dbReference>
<protein>
    <submittedName>
        <fullName evidence="1">Uncharacterized protein</fullName>
    </submittedName>
</protein>
<dbReference type="EMBL" id="EQ974072">
    <property type="protein sequence ID" value="EEF34420.1"/>
    <property type="molecule type" value="Genomic_DNA"/>
</dbReference>
<dbReference type="AlphaFoldDB" id="B9SPT9"/>
<organism evidence="1 2">
    <name type="scientific">Ricinus communis</name>
    <name type="common">Castor bean</name>
    <dbReference type="NCBI Taxonomy" id="3988"/>
    <lineage>
        <taxon>Eukaryota</taxon>
        <taxon>Viridiplantae</taxon>
        <taxon>Streptophyta</taxon>
        <taxon>Embryophyta</taxon>
        <taxon>Tracheophyta</taxon>
        <taxon>Spermatophyta</taxon>
        <taxon>Magnoliopsida</taxon>
        <taxon>eudicotyledons</taxon>
        <taxon>Gunneridae</taxon>
        <taxon>Pentapetalae</taxon>
        <taxon>rosids</taxon>
        <taxon>fabids</taxon>
        <taxon>Malpighiales</taxon>
        <taxon>Euphorbiaceae</taxon>
        <taxon>Acalyphoideae</taxon>
        <taxon>Acalypheae</taxon>
        <taxon>Ricinus</taxon>
    </lineage>
</organism>
<accession>B9SPT9</accession>
<dbReference type="InParanoid" id="B9SPT9"/>
<sequence>MMRTETTSQELYCTFRKLVFYTSDAKKLTTAPTRDIGGMEDKLKPNGPIQ</sequence>